<dbReference type="InterPro" id="IPR020846">
    <property type="entry name" value="MFS_dom"/>
</dbReference>
<feature type="domain" description="Major facilitator superfamily (MFS) profile" evidence="7">
    <location>
        <begin position="29"/>
        <end position="471"/>
    </location>
</feature>
<feature type="transmembrane region" description="Helical" evidence="6">
    <location>
        <begin position="158"/>
        <end position="178"/>
    </location>
</feature>
<dbReference type="Proteomes" id="UP000664048">
    <property type="component" value="Unassembled WGS sequence"/>
</dbReference>
<evidence type="ECO:0000313" key="10">
    <source>
        <dbReference type="EMBL" id="MBO1831407.1"/>
    </source>
</evidence>
<proteinExistence type="predicted"/>
<dbReference type="InterPro" id="IPR011701">
    <property type="entry name" value="MFS"/>
</dbReference>
<dbReference type="InterPro" id="IPR036259">
    <property type="entry name" value="MFS_trans_sf"/>
</dbReference>
<feature type="transmembrane region" description="Helical" evidence="6">
    <location>
        <begin position="222"/>
        <end position="240"/>
    </location>
</feature>
<evidence type="ECO:0000256" key="1">
    <source>
        <dbReference type="ARBA" id="ARBA00004141"/>
    </source>
</evidence>
<dbReference type="Proteomes" id="UP000611459">
    <property type="component" value="Unassembled WGS sequence"/>
</dbReference>
<dbReference type="GO" id="GO:0016020">
    <property type="term" value="C:membrane"/>
    <property type="evidence" value="ECO:0007669"/>
    <property type="project" value="UniProtKB-SubCell"/>
</dbReference>
<dbReference type="RefSeq" id="WP_039355470.1">
    <property type="nucleotide sequence ID" value="NZ_AP018359.1"/>
</dbReference>
<evidence type="ECO:0000256" key="5">
    <source>
        <dbReference type="ARBA" id="ARBA00023136"/>
    </source>
</evidence>
<sequence length="477" mass="48145">MSDRAPALERSLPAGARPYRTSLRAIFPTVAAASLGFAIVQLDVTVVNVAIPSLGHSFGSSVHGLQWIVDAYTLSFAALLLTSGTLADRFGSRRLFAYGLALFLLASLGCALAPSLAALIAARVAQGVGAAMILPTSLALITHACANDAAARVRAVAWWSATGGAISAAGPTLGGLLIDSLGWRAIFFINLPICAGGLWLTLRHVRDSAAARTRLFDPAGQIVAVLVLALLTGGIIRAGAQGIGDPYAAGALAASVALGALFVAIERRVAAPMLQLAFFRIARVPGVLAIGAVTNAAFYGLIFSLSLYFQNARGFTATESGLALAPLTIIMLANIASARLAVRHGFRATVIVGLAVSFAGYVWLWQTLGAHTPYALLAPGLAAMAIGGGIAIPALTSTMLGSVEAGRSATASAILNTARQVGAAVGVAALGALVAGQGAAIVAGAARGFAVAAVLVALCIVLAARWPGDAPDSGSRA</sequence>
<name>A0A250LI57_9BURK</name>
<feature type="transmembrane region" description="Helical" evidence="6">
    <location>
        <begin position="21"/>
        <end position="44"/>
    </location>
</feature>
<evidence type="ECO:0000313" key="8">
    <source>
        <dbReference type="EMBL" id="BBA44270.1"/>
    </source>
</evidence>
<evidence type="ECO:0000256" key="6">
    <source>
        <dbReference type="SAM" id="Phobius"/>
    </source>
</evidence>
<feature type="transmembrane region" description="Helical" evidence="6">
    <location>
        <begin position="421"/>
        <end position="443"/>
    </location>
</feature>
<evidence type="ECO:0000256" key="4">
    <source>
        <dbReference type="ARBA" id="ARBA00022989"/>
    </source>
</evidence>
<dbReference type="GO" id="GO:0022857">
    <property type="term" value="F:transmembrane transporter activity"/>
    <property type="evidence" value="ECO:0007669"/>
    <property type="project" value="InterPro"/>
</dbReference>
<dbReference type="OrthoDB" id="9807274at2"/>
<dbReference type="EMBL" id="JAGEMX010000005">
    <property type="protein sequence ID" value="MBO1831407.1"/>
    <property type="molecule type" value="Genomic_DNA"/>
</dbReference>
<feature type="transmembrane region" description="Helical" evidence="6">
    <location>
        <begin position="449"/>
        <end position="466"/>
    </location>
</feature>
<dbReference type="EMBL" id="JAENIB010000012">
    <property type="protein sequence ID" value="MBK1933185.1"/>
    <property type="molecule type" value="Genomic_DNA"/>
</dbReference>
<reference evidence="8" key="2">
    <citation type="journal article" date="2017" name="Genome Announc.">
        <title>High-Quality Draft Genome Sequence of Burkholderia contaminans CH-1, a Gram-Negative Bacterium That Metabolizes 2-Azahypoxanthine, a Plant Growth-Regulating Compound.</title>
        <authorList>
            <person name="Choi J.-H."/>
            <person name="Sugiura H."/>
            <person name="Moriuchi R."/>
            <person name="Kawagishi H."/>
            <person name="Dohra H."/>
        </authorList>
    </citation>
    <scope>NUCLEOTIDE SEQUENCE</scope>
    <source>
        <strain evidence="8">CH-1</strain>
    </source>
</reference>
<keyword evidence="11" id="KW-1185">Reference proteome</keyword>
<accession>A0A250LI57</accession>
<evidence type="ECO:0000313" key="11">
    <source>
        <dbReference type="Proteomes" id="UP000664048"/>
    </source>
</evidence>
<reference evidence="10 11" key="4">
    <citation type="submission" date="2021-03" db="EMBL/GenBank/DDBJ databases">
        <title>Clinical course, treatment and visual outcome of an outbreak of Burkholderia contaminans endophthalmitis following cataract surgery.</title>
        <authorList>
            <person name="Lind C."/>
            <person name="Olsen K."/>
            <person name="Angelsen N.K."/>
            <person name="Krefting E.A."/>
            <person name="Fossen K."/>
            <person name="Gravningen K."/>
            <person name="Depoorter E."/>
            <person name="Vandamme P."/>
            <person name="Bertelsen G."/>
        </authorList>
    </citation>
    <scope>NUCLEOTIDE SEQUENCE [LARGE SCALE GENOMIC DNA]</scope>
    <source>
        <strain evidence="10 11">51242556</strain>
    </source>
</reference>
<feature type="transmembrane region" description="Helical" evidence="6">
    <location>
        <begin position="184"/>
        <end position="202"/>
    </location>
</feature>
<feature type="transmembrane region" description="Helical" evidence="6">
    <location>
        <begin position="286"/>
        <end position="309"/>
    </location>
</feature>
<feature type="transmembrane region" description="Helical" evidence="6">
    <location>
        <begin position="64"/>
        <end position="83"/>
    </location>
</feature>
<dbReference type="AlphaFoldDB" id="A0A250LI57"/>
<dbReference type="PROSITE" id="PS50850">
    <property type="entry name" value="MFS"/>
    <property type="match status" value="1"/>
</dbReference>
<feature type="transmembrane region" description="Helical" evidence="6">
    <location>
        <begin position="321"/>
        <end position="342"/>
    </location>
</feature>
<dbReference type="EMBL" id="AP018359">
    <property type="protein sequence ID" value="BBA44270.1"/>
    <property type="molecule type" value="Genomic_DNA"/>
</dbReference>
<keyword evidence="3 6" id="KW-0812">Transmembrane</keyword>
<keyword evidence="5 6" id="KW-0472">Membrane</keyword>
<dbReference type="PANTHER" id="PTHR42718:SF9">
    <property type="entry name" value="MAJOR FACILITATOR SUPERFAMILY MULTIDRUG TRANSPORTER MFSC"/>
    <property type="match status" value="1"/>
</dbReference>
<feature type="transmembrane region" description="Helical" evidence="6">
    <location>
        <begin position="128"/>
        <end position="146"/>
    </location>
</feature>
<keyword evidence="2" id="KW-0813">Transport</keyword>
<dbReference type="Pfam" id="PF07690">
    <property type="entry name" value="MFS_1"/>
    <property type="match status" value="1"/>
</dbReference>
<evidence type="ECO:0000256" key="2">
    <source>
        <dbReference type="ARBA" id="ARBA00022448"/>
    </source>
</evidence>
<feature type="transmembrane region" description="Helical" evidence="6">
    <location>
        <begin position="374"/>
        <end position="400"/>
    </location>
</feature>
<keyword evidence="4 6" id="KW-1133">Transmembrane helix</keyword>
<reference evidence="8" key="1">
    <citation type="journal article" date="2016" name="Biosci. Biotechnol. Biochem.">
        <title>Bioconversion of AHX to AOH by resting cells of Burkholderia contaminans CH-1.</title>
        <authorList>
            <person name="Choi J.H."/>
            <person name="Kikuchi A."/>
            <person name="Pumkaeo P."/>
            <person name="Hirai H."/>
            <person name="Tokuyama S."/>
            <person name="Kawagishi H."/>
        </authorList>
    </citation>
    <scope>NUCLEOTIDE SEQUENCE</scope>
    <source>
        <strain evidence="8">CH-1</strain>
    </source>
</reference>
<evidence type="ECO:0000313" key="9">
    <source>
        <dbReference type="EMBL" id="MBK1933185.1"/>
    </source>
</evidence>
<feature type="transmembrane region" description="Helical" evidence="6">
    <location>
        <begin position="349"/>
        <end position="368"/>
    </location>
</feature>
<dbReference type="GeneID" id="93195102"/>
<dbReference type="Gene3D" id="1.20.1720.10">
    <property type="entry name" value="Multidrug resistance protein D"/>
    <property type="match status" value="1"/>
</dbReference>
<evidence type="ECO:0000256" key="3">
    <source>
        <dbReference type="ARBA" id="ARBA00022692"/>
    </source>
</evidence>
<comment type="subcellular location">
    <subcellularLocation>
        <location evidence="1">Membrane</location>
        <topology evidence="1">Multi-pass membrane protein</topology>
    </subcellularLocation>
</comment>
<organism evidence="8">
    <name type="scientific">Burkholderia contaminans</name>
    <dbReference type="NCBI Taxonomy" id="488447"/>
    <lineage>
        <taxon>Bacteria</taxon>
        <taxon>Pseudomonadati</taxon>
        <taxon>Pseudomonadota</taxon>
        <taxon>Betaproteobacteria</taxon>
        <taxon>Burkholderiales</taxon>
        <taxon>Burkholderiaceae</taxon>
        <taxon>Burkholderia</taxon>
        <taxon>Burkholderia cepacia complex</taxon>
    </lineage>
</organism>
<feature type="transmembrane region" description="Helical" evidence="6">
    <location>
        <begin position="246"/>
        <end position="265"/>
    </location>
</feature>
<feature type="transmembrane region" description="Helical" evidence="6">
    <location>
        <begin position="95"/>
        <end position="122"/>
    </location>
</feature>
<dbReference type="PANTHER" id="PTHR42718">
    <property type="entry name" value="MAJOR FACILITATOR SUPERFAMILY MULTIDRUG TRANSPORTER MFSC"/>
    <property type="match status" value="1"/>
</dbReference>
<protein>
    <submittedName>
        <fullName evidence="8">MFS transporter</fullName>
    </submittedName>
</protein>
<dbReference type="Gene3D" id="1.20.1250.20">
    <property type="entry name" value="MFS general substrate transporter like domains"/>
    <property type="match status" value="1"/>
</dbReference>
<gene>
    <name evidence="8" type="ORF">BCCH1_67730</name>
    <name evidence="10" type="ORF">J4M89_18710</name>
    <name evidence="9" type="ORF">JIN94_25165</name>
</gene>
<dbReference type="SUPFAM" id="SSF103473">
    <property type="entry name" value="MFS general substrate transporter"/>
    <property type="match status" value="1"/>
</dbReference>
<evidence type="ECO:0000259" key="7">
    <source>
        <dbReference type="PROSITE" id="PS50850"/>
    </source>
</evidence>
<dbReference type="CDD" id="cd17321">
    <property type="entry name" value="MFS_MMR_MDR_like"/>
    <property type="match status" value="1"/>
</dbReference>
<reference evidence="9" key="3">
    <citation type="submission" date="2021-01" db="EMBL/GenBank/DDBJ databases">
        <title>Outbreak of Burkholderia contaminns endophthalmitis traced to a clinical ventilation system.</title>
        <authorList>
            <person name="Lipuma J."/>
            <person name="Spilker T."/>
            <person name="Kratholm J."/>
        </authorList>
    </citation>
    <scope>NUCLEOTIDE SEQUENCE</scope>
    <source>
        <strain evidence="9">HI4954</strain>
    </source>
</reference>